<dbReference type="AlphaFoldDB" id="A0AAN7YMA4"/>
<evidence type="ECO:0000313" key="3">
    <source>
        <dbReference type="Proteomes" id="UP001310890"/>
    </source>
</evidence>
<dbReference type="Proteomes" id="UP001310890">
    <property type="component" value="Unassembled WGS sequence"/>
</dbReference>
<dbReference type="EMBL" id="JAVRRL010000008">
    <property type="protein sequence ID" value="KAK5116383.1"/>
    <property type="molecule type" value="Genomic_DNA"/>
</dbReference>
<gene>
    <name evidence="2" type="ORF">LTR62_007930</name>
</gene>
<sequence length="186" mass="19572">MSRTIPLTSTPYPSTTTTAAAGRIAATGYGASSNKTSRNRASPESFHDLARRCEAAEVLQSYEMLSWFSFARCESITQTRLHFQNLLAGFTDQDESLQIDWRTDTSPFPAKKTTQVATSSRKGKERVSLADGAVGGGEEYGGVGAGGADCAGSGERPRSRVVSGGGEGGKGVARSPGSGMKKRRAL</sequence>
<evidence type="ECO:0000313" key="2">
    <source>
        <dbReference type="EMBL" id="KAK5116383.1"/>
    </source>
</evidence>
<accession>A0AAN7YMA4</accession>
<evidence type="ECO:0000256" key="1">
    <source>
        <dbReference type="SAM" id="MobiDB-lite"/>
    </source>
</evidence>
<name>A0AAN7YMA4_9PEZI</name>
<reference evidence="2" key="1">
    <citation type="submission" date="2023-08" db="EMBL/GenBank/DDBJ databases">
        <title>Black Yeasts Isolated from many extreme environments.</title>
        <authorList>
            <person name="Coleine C."/>
            <person name="Stajich J.E."/>
            <person name="Selbmann L."/>
        </authorList>
    </citation>
    <scope>NUCLEOTIDE SEQUENCE</scope>
    <source>
        <strain evidence="2">CCFEE 5401</strain>
    </source>
</reference>
<organism evidence="2 3">
    <name type="scientific">Meristemomyces frigidus</name>
    <dbReference type="NCBI Taxonomy" id="1508187"/>
    <lineage>
        <taxon>Eukaryota</taxon>
        <taxon>Fungi</taxon>
        <taxon>Dikarya</taxon>
        <taxon>Ascomycota</taxon>
        <taxon>Pezizomycotina</taxon>
        <taxon>Dothideomycetes</taxon>
        <taxon>Dothideomycetidae</taxon>
        <taxon>Mycosphaerellales</taxon>
        <taxon>Teratosphaeriaceae</taxon>
        <taxon>Meristemomyces</taxon>
    </lineage>
</organism>
<feature type="compositionally biased region" description="Gly residues" evidence="1">
    <location>
        <begin position="133"/>
        <end position="149"/>
    </location>
</feature>
<feature type="region of interest" description="Disordered" evidence="1">
    <location>
        <begin position="132"/>
        <end position="186"/>
    </location>
</feature>
<protein>
    <submittedName>
        <fullName evidence="2">Uncharacterized protein</fullName>
    </submittedName>
</protein>
<comment type="caution">
    <text evidence="2">The sequence shown here is derived from an EMBL/GenBank/DDBJ whole genome shotgun (WGS) entry which is preliminary data.</text>
</comment>
<proteinExistence type="predicted"/>